<dbReference type="STRING" id="467210.HMPREF1866_02378"/>
<sequence length="51" mass="6302">MELTDELLSYWERLAEENNNYRLSLHIETLKEIREIKALLKEQTDNRNIRR</sequence>
<protein>
    <submittedName>
        <fullName evidence="1">Uncharacterized protein</fullName>
    </submittedName>
</protein>
<evidence type="ECO:0000313" key="1">
    <source>
        <dbReference type="EMBL" id="KXB54526.1"/>
    </source>
</evidence>
<dbReference type="PATRIC" id="fig|467210.3.peg.2356"/>
<dbReference type="OrthoDB" id="9885010at2"/>
<organism evidence="1 2">
    <name type="scientific">Lachnoanaerobaculum saburreum</name>
    <dbReference type="NCBI Taxonomy" id="467210"/>
    <lineage>
        <taxon>Bacteria</taxon>
        <taxon>Bacillati</taxon>
        <taxon>Bacillota</taxon>
        <taxon>Clostridia</taxon>
        <taxon>Lachnospirales</taxon>
        <taxon>Lachnospiraceae</taxon>
        <taxon>Lachnoanaerobaculum</taxon>
    </lineage>
</organism>
<accession>A0A133ZGI4</accession>
<dbReference type="EMBL" id="LSDA01000126">
    <property type="protein sequence ID" value="KXB54526.1"/>
    <property type="molecule type" value="Genomic_DNA"/>
</dbReference>
<reference evidence="2" key="1">
    <citation type="submission" date="2016-01" db="EMBL/GenBank/DDBJ databases">
        <authorList>
            <person name="Mitreva M."/>
            <person name="Pepin K.H."/>
            <person name="Mihindukulasuriya K.A."/>
            <person name="Fulton R."/>
            <person name="Fronick C."/>
            <person name="O'Laughlin M."/>
            <person name="Miner T."/>
            <person name="Herter B."/>
            <person name="Rosa B.A."/>
            <person name="Cordes M."/>
            <person name="Tomlinson C."/>
            <person name="Wollam A."/>
            <person name="Palsikar V.B."/>
            <person name="Mardis E.R."/>
            <person name="Wilson R.K."/>
        </authorList>
    </citation>
    <scope>NUCLEOTIDE SEQUENCE [LARGE SCALE GENOMIC DNA]</scope>
    <source>
        <strain evidence="2">DNF00896</strain>
    </source>
</reference>
<proteinExistence type="predicted"/>
<evidence type="ECO:0000313" key="2">
    <source>
        <dbReference type="Proteomes" id="UP000070394"/>
    </source>
</evidence>
<dbReference type="RefSeq" id="WP_156431822.1">
    <property type="nucleotide sequence ID" value="NZ_KQ959842.1"/>
</dbReference>
<dbReference type="Proteomes" id="UP000070394">
    <property type="component" value="Unassembled WGS sequence"/>
</dbReference>
<dbReference type="AlphaFoldDB" id="A0A133ZGI4"/>
<gene>
    <name evidence="1" type="ORF">HMPREF1866_02378</name>
</gene>
<comment type="caution">
    <text evidence="1">The sequence shown here is derived from an EMBL/GenBank/DDBJ whole genome shotgun (WGS) entry which is preliminary data.</text>
</comment>
<keyword evidence="2" id="KW-1185">Reference proteome</keyword>
<name>A0A133ZGI4_9FIRM</name>